<gene>
    <name evidence="8" type="primary">fliO</name>
    <name evidence="8" type="ORF">HKT17_04710</name>
</gene>
<reference evidence="8 9" key="1">
    <citation type="submission" date="2020-05" db="EMBL/GenBank/DDBJ databases">
        <title>Compete genome of Limnobacter sp. SAORIC-580.</title>
        <authorList>
            <person name="Song J."/>
            <person name="Cho J.-C."/>
        </authorList>
    </citation>
    <scope>NUCLEOTIDE SEQUENCE [LARGE SCALE GENOMIC DNA]</scope>
    <source>
        <strain evidence="8 9">SAORIC-580</strain>
    </source>
</reference>
<comment type="similarity">
    <text evidence="6 7">Belongs to the FliO/MopB family.</text>
</comment>
<feature type="transmembrane region" description="Helical" evidence="7">
    <location>
        <begin position="6"/>
        <end position="26"/>
    </location>
</feature>
<evidence type="ECO:0000256" key="3">
    <source>
        <dbReference type="ARBA" id="ARBA00022989"/>
    </source>
</evidence>
<accession>A0ABX6N3U6</accession>
<keyword evidence="1 7" id="KW-1003">Cell membrane</keyword>
<evidence type="ECO:0000256" key="1">
    <source>
        <dbReference type="ARBA" id="ARBA00022475"/>
    </source>
</evidence>
<evidence type="ECO:0000313" key="9">
    <source>
        <dbReference type="Proteomes" id="UP000501130"/>
    </source>
</evidence>
<dbReference type="PANTHER" id="PTHR38766:SF1">
    <property type="entry name" value="FLAGELLAR PROTEIN FLIO"/>
    <property type="match status" value="1"/>
</dbReference>
<protein>
    <recommendedName>
        <fullName evidence="7">Flagellar protein</fullName>
    </recommendedName>
</protein>
<keyword evidence="8" id="KW-0282">Flagellum</keyword>
<dbReference type="Proteomes" id="UP000501130">
    <property type="component" value="Chromosome"/>
</dbReference>
<evidence type="ECO:0000256" key="2">
    <source>
        <dbReference type="ARBA" id="ARBA00022692"/>
    </source>
</evidence>
<dbReference type="NCBIfam" id="TIGR03500">
    <property type="entry name" value="FliO_TIGR"/>
    <property type="match status" value="1"/>
</dbReference>
<evidence type="ECO:0000256" key="5">
    <source>
        <dbReference type="ARBA" id="ARBA00023143"/>
    </source>
</evidence>
<evidence type="ECO:0000256" key="7">
    <source>
        <dbReference type="RuleBase" id="RU362064"/>
    </source>
</evidence>
<dbReference type="InterPro" id="IPR052205">
    <property type="entry name" value="FliO/MopB"/>
</dbReference>
<keyword evidence="5 7" id="KW-0975">Bacterial flagellum</keyword>
<dbReference type="RefSeq" id="WP_171098226.1">
    <property type="nucleotide sequence ID" value="NZ_CP053084.1"/>
</dbReference>
<dbReference type="Pfam" id="PF04347">
    <property type="entry name" value="FliO"/>
    <property type="match status" value="1"/>
</dbReference>
<evidence type="ECO:0000256" key="6">
    <source>
        <dbReference type="ARBA" id="ARBA00037937"/>
    </source>
</evidence>
<proteinExistence type="inferred from homology"/>
<evidence type="ECO:0000256" key="4">
    <source>
        <dbReference type="ARBA" id="ARBA00023136"/>
    </source>
</evidence>
<sequence length="112" mass="12101">MTGHLLQTTLGLLFVVGLLLALVWLLKRMGIGNQQRRGGFYKVLATSALGPREKIVLVEIGDTWLVLGMTSNSINTLHSMPAGSIALDEVQNPAVNFAKMLERVKAGKVKSS</sequence>
<name>A0ABX6N3U6_9BURK</name>
<dbReference type="EMBL" id="CP053084">
    <property type="protein sequence ID" value="QJR29055.1"/>
    <property type="molecule type" value="Genomic_DNA"/>
</dbReference>
<keyword evidence="8" id="KW-0969">Cilium</keyword>
<organism evidence="8 9">
    <name type="scientific">Limnobacter profundi</name>
    <dbReference type="NCBI Taxonomy" id="2732163"/>
    <lineage>
        <taxon>Bacteria</taxon>
        <taxon>Pseudomonadati</taxon>
        <taxon>Pseudomonadota</taxon>
        <taxon>Betaproteobacteria</taxon>
        <taxon>Burkholderiales</taxon>
        <taxon>Burkholderiaceae</taxon>
        <taxon>Limnobacter</taxon>
    </lineage>
</organism>
<keyword evidence="2 7" id="KW-0812">Transmembrane</keyword>
<comment type="subcellular location">
    <subcellularLocation>
        <location evidence="7">Cell membrane</location>
    </subcellularLocation>
    <subcellularLocation>
        <location evidence="7">Bacterial flagellum basal body</location>
    </subcellularLocation>
</comment>
<evidence type="ECO:0000313" key="8">
    <source>
        <dbReference type="EMBL" id="QJR29055.1"/>
    </source>
</evidence>
<dbReference type="InterPro" id="IPR022781">
    <property type="entry name" value="Flagellar_biosynth_FliO"/>
</dbReference>
<dbReference type="PANTHER" id="PTHR38766">
    <property type="entry name" value="FLAGELLAR PROTEIN FLIO"/>
    <property type="match status" value="1"/>
</dbReference>
<keyword evidence="3 7" id="KW-1133">Transmembrane helix</keyword>
<keyword evidence="8" id="KW-0966">Cell projection</keyword>
<keyword evidence="4 7" id="KW-0472">Membrane</keyword>
<keyword evidence="9" id="KW-1185">Reference proteome</keyword>